<proteinExistence type="predicted"/>
<keyword evidence="1" id="KW-0812">Transmembrane</keyword>
<gene>
    <name evidence="2" type="ORF">XD54_1582</name>
</gene>
<dbReference type="Proteomes" id="UP000053911">
    <property type="component" value="Unassembled WGS sequence"/>
</dbReference>
<dbReference type="EMBL" id="LGFD01000035">
    <property type="protein sequence ID" value="KUK17113.1"/>
    <property type="molecule type" value="Genomic_DNA"/>
</dbReference>
<reference evidence="3" key="1">
    <citation type="journal article" date="2015" name="MBio">
        <title>Genome-Resolved Metagenomic Analysis Reveals Roles for Candidate Phyla and Other Microbial Community Members in Biogeochemical Transformations in Oil Reservoirs.</title>
        <authorList>
            <person name="Hu P."/>
            <person name="Tom L."/>
            <person name="Singh A."/>
            <person name="Thomas B.C."/>
            <person name="Baker B.J."/>
            <person name="Piceno Y.M."/>
            <person name="Andersen G.L."/>
            <person name="Banfield J.F."/>
        </authorList>
    </citation>
    <scope>NUCLEOTIDE SEQUENCE [LARGE SCALE GENOMIC DNA]</scope>
</reference>
<protein>
    <submittedName>
        <fullName evidence="2">Uncharacterized protein</fullName>
    </submittedName>
</protein>
<sequence>MHWIVNVVGVIIFALSIADIISVLMQFLKFAKVS</sequence>
<evidence type="ECO:0000256" key="1">
    <source>
        <dbReference type="SAM" id="Phobius"/>
    </source>
</evidence>
<keyword evidence="1" id="KW-1133">Transmembrane helix</keyword>
<dbReference type="PATRIC" id="fig|172049.5.peg.1049"/>
<feature type="transmembrane region" description="Helical" evidence="1">
    <location>
        <begin position="6"/>
        <end position="28"/>
    </location>
</feature>
<dbReference type="AlphaFoldDB" id="A0A101EKV4"/>
<accession>A0A101EKV4</accession>
<comment type="caution">
    <text evidence="2">The sequence shown here is derived from an EMBL/GenBank/DDBJ whole genome shotgun (WGS) entry which is preliminary data.</text>
</comment>
<evidence type="ECO:0000313" key="3">
    <source>
        <dbReference type="Proteomes" id="UP000053911"/>
    </source>
</evidence>
<organism evidence="2 3">
    <name type="scientific">Thermococcus sibiricus</name>
    <dbReference type="NCBI Taxonomy" id="172049"/>
    <lineage>
        <taxon>Archaea</taxon>
        <taxon>Methanobacteriati</taxon>
        <taxon>Methanobacteriota</taxon>
        <taxon>Thermococci</taxon>
        <taxon>Thermococcales</taxon>
        <taxon>Thermococcaceae</taxon>
        <taxon>Thermococcus</taxon>
    </lineage>
</organism>
<evidence type="ECO:0000313" key="2">
    <source>
        <dbReference type="EMBL" id="KUK17113.1"/>
    </source>
</evidence>
<name>A0A101EKV4_9EURY</name>
<keyword evidence="1" id="KW-0472">Membrane</keyword>